<name>A0A291N6Y7_SPHYA</name>
<dbReference type="Pfam" id="PF01541">
    <property type="entry name" value="GIY-YIG"/>
    <property type="match status" value="1"/>
</dbReference>
<dbReference type="AlphaFoldDB" id="A0A291N6Y7"/>
<dbReference type="SUPFAM" id="SSF82771">
    <property type="entry name" value="GIY-YIG endonuclease"/>
    <property type="match status" value="1"/>
</dbReference>
<dbReference type="CDD" id="cd10448">
    <property type="entry name" value="GIY-YIG_unchar_3"/>
    <property type="match status" value="1"/>
</dbReference>
<dbReference type="InterPro" id="IPR000305">
    <property type="entry name" value="GIY-YIG_endonuc"/>
</dbReference>
<feature type="domain" description="GIY-YIG" evidence="2">
    <location>
        <begin position="11"/>
        <end position="88"/>
    </location>
</feature>
<dbReference type="SMART" id="SM00465">
    <property type="entry name" value="GIYc"/>
    <property type="match status" value="1"/>
</dbReference>
<dbReference type="PANTHER" id="PTHR34477:SF5">
    <property type="entry name" value="BSL5627 PROTEIN"/>
    <property type="match status" value="1"/>
</dbReference>
<dbReference type="Proteomes" id="UP000219422">
    <property type="component" value="Chromosome"/>
</dbReference>
<dbReference type="InterPro" id="IPR050190">
    <property type="entry name" value="UPF0213_domain"/>
</dbReference>
<accession>A0A291N6Y7</accession>
<dbReference type="PANTHER" id="PTHR34477">
    <property type="entry name" value="UPF0213 PROTEIN YHBQ"/>
    <property type="match status" value="1"/>
</dbReference>
<keyword evidence="3" id="KW-0540">Nuclease</keyword>
<keyword evidence="3" id="KW-0255">Endonuclease</keyword>
<proteinExistence type="inferred from homology"/>
<protein>
    <submittedName>
        <fullName evidence="3">Endonuclease</fullName>
    </submittedName>
</protein>
<dbReference type="PROSITE" id="PS50164">
    <property type="entry name" value="GIY_YIG"/>
    <property type="match status" value="1"/>
</dbReference>
<comment type="similarity">
    <text evidence="1">Belongs to the UPF0213 family.</text>
</comment>
<dbReference type="InterPro" id="IPR035901">
    <property type="entry name" value="GIY-YIG_endonuc_sf"/>
</dbReference>
<dbReference type="Gene3D" id="3.40.1440.10">
    <property type="entry name" value="GIY-YIG endonuclease"/>
    <property type="match status" value="1"/>
</dbReference>
<gene>
    <name evidence="3" type="ORF">A6768_02745</name>
</gene>
<keyword evidence="3" id="KW-0378">Hydrolase</keyword>
<dbReference type="GO" id="GO:0004519">
    <property type="term" value="F:endonuclease activity"/>
    <property type="evidence" value="ECO:0007669"/>
    <property type="project" value="UniProtKB-KW"/>
</dbReference>
<evidence type="ECO:0000259" key="2">
    <source>
        <dbReference type="PROSITE" id="PS50164"/>
    </source>
</evidence>
<evidence type="ECO:0000313" key="4">
    <source>
        <dbReference type="Proteomes" id="UP000219422"/>
    </source>
</evidence>
<dbReference type="EMBL" id="CP023741">
    <property type="protein sequence ID" value="ATI83113.1"/>
    <property type="molecule type" value="Genomic_DNA"/>
</dbReference>
<organism evidence="3 4">
    <name type="scientific">Sphingobium yanoikuyae</name>
    <name type="common">Sphingomonas yanoikuyae</name>
    <dbReference type="NCBI Taxonomy" id="13690"/>
    <lineage>
        <taxon>Bacteria</taxon>
        <taxon>Pseudomonadati</taxon>
        <taxon>Pseudomonadota</taxon>
        <taxon>Alphaproteobacteria</taxon>
        <taxon>Sphingomonadales</taxon>
        <taxon>Sphingomonadaceae</taxon>
        <taxon>Sphingobium</taxon>
    </lineage>
</organism>
<sequence length="113" mass="12914">MSPQAGHCDERQPCVYILSSKPYGTLYIGVTSDLVGRLYQHRTDSIAGFTKRHAVHRLVRFEMFGSMETAILREKQLKRWHRQWKINLIESDNPHWADLAPSIGLPALPPDGC</sequence>
<dbReference type="KEGG" id="sya:A6768_02745"/>
<evidence type="ECO:0000256" key="1">
    <source>
        <dbReference type="ARBA" id="ARBA00007435"/>
    </source>
</evidence>
<reference evidence="3 4" key="1">
    <citation type="submission" date="2017-10" db="EMBL/GenBank/DDBJ databases">
        <title>Sphingobium yanoikuyae S72.</title>
        <authorList>
            <person name="Sanchez E."/>
            <person name="Bustos P."/>
            <person name="Mendoza P."/>
            <person name="Guo X."/>
            <person name="Mendoza A."/>
        </authorList>
    </citation>
    <scope>NUCLEOTIDE SEQUENCE [LARGE SCALE GENOMIC DNA]</scope>
    <source>
        <strain evidence="3 4">S72</strain>
    </source>
</reference>
<evidence type="ECO:0000313" key="3">
    <source>
        <dbReference type="EMBL" id="ATI83113.1"/>
    </source>
</evidence>